<keyword evidence="8" id="KW-0547">Nucleotide-binding</keyword>
<keyword evidence="6" id="KW-1003">Cell membrane</keyword>
<dbReference type="Proteomes" id="UP000183613">
    <property type="component" value="Unassembled WGS sequence"/>
</dbReference>
<evidence type="ECO:0000256" key="3">
    <source>
        <dbReference type="ARBA" id="ARBA00005417"/>
    </source>
</evidence>
<name>A0A1H5JBN4_PSEDM</name>
<keyword evidence="7" id="KW-0997">Cell inner membrane</keyword>
<feature type="domain" description="ABC transporter" evidence="13">
    <location>
        <begin position="31"/>
        <end position="271"/>
    </location>
</feature>
<dbReference type="SUPFAM" id="SSF52540">
    <property type="entry name" value="P-loop containing nucleoside triphosphate hydrolases"/>
    <property type="match status" value="1"/>
</dbReference>
<dbReference type="GO" id="GO:0005886">
    <property type="term" value="C:plasma membrane"/>
    <property type="evidence" value="ECO:0007669"/>
    <property type="project" value="UniProtKB-SubCell"/>
</dbReference>
<dbReference type="GO" id="GO:0016887">
    <property type="term" value="F:ATP hydrolysis activity"/>
    <property type="evidence" value="ECO:0007669"/>
    <property type="project" value="InterPro"/>
</dbReference>
<evidence type="ECO:0000256" key="7">
    <source>
        <dbReference type="ARBA" id="ARBA00022519"/>
    </source>
</evidence>
<evidence type="ECO:0000256" key="6">
    <source>
        <dbReference type="ARBA" id="ARBA00022475"/>
    </source>
</evidence>
<dbReference type="InterPro" id="IPR018449">
    <property type="entry name" value="NIL_domain"/>
</dbReference>
<dbReference type="InterPro" id="IPR003439">
    <property type="entry name" value="ABC_transporter-like_ATP-bd"/>
</dbReference>
<dbReference type="CDD" id="cd03258">
    <property type="entry name" value="ABC_MetN_methionine_transporter"/>
    <property type="match status" value="1"/>
</dbReference>
<keyword evidence="10" id="KW-1278">Translocase</keyword>
<sequence length="364" mass="40037">MLSQAYASTIRCVPGLPLNFYLRAHKVRYVIEFHNVHKTYRVAGKDIPALHSTSLRVESGQVFGLIGHSGAGKSTLLRLINRLETPSGGKIIVDNEDVTAMDANGLRRFRQQVGMIFQHFNLLASKTVADNVAMPLTLAGELSRSAIDQRVAELLERVGLSDHAKKYPAQLSGGQKQRVGIARALSTKPKVLLCDEATSALDPQTTASVLQLLAEINRELKLTIVLITHEMDVIRRVCDEVAVMDGGVIVEQGPVAEVFLHPKHPTTKRFVQEDEQIDESEQRDDFAHVPGRIVRLTFQGEATYAPLLGTIARETGVDYSILAGRIDRIKDTPYGQLTLAITGGDMEAAFARFVAADVHMEVLR</sequence>
<dbReference type="SUPFAM" id="SSF55021">
    <property type="entry name" value="ACT-like"/>
    <property type="match status" value="1"/>
</dbReference>
<gene>
    <name evidence="14" type="ORF">SAMN04489800_1020</name>
</gene>
<evidence type="ECO:0000259" key="13">
    <source>
        <dbReference type="PROSITE" id="PS50893"/>
    </source>
</evidence>
<dbReference type="GO" id="GO:0006865">
    <property type="term" value="P:amino acid transport"/>
    <property type="evidence" value="ECO:0007669"/>
    <property type="project" value="UniProtKB-KW"/>
</dbReference>
<keyword evidence="11" id="KW-0029">Amino-acid transport</keyword>
<dbReference type="Pfam" id="PF00005">
    <property type="entry name" value="ABC_tran"/>
    <property type="match status" value="1"/>
</dbReference>
<dbReference type="Gene3D" id="3.40.50.300">
    <property type="entry name" value="P-loop containing nucleotide triphosphate hydrolases"/>
    <property type="match status" value="1"/>
</dbReference>
<dbReference type="AlphaFoldDB" id="A0A1H5JBN4"/>
<comment type="function">
    <text evidence="1">Part of the ABC transporter FtsEX involved in cellular division. Important for assembly or stability of the septal ring.</text>
</comment>
<comment type="subcellular location">
    <subcellularLocation>
        <location evidence="2">Cell inner membrane</location>
        <topology evidence="2">Peripheral membrane protein</topology>
    </subcellularLocation>
</comment>
<evidence type="ECO:0000256" key="2">
    <source>
        <dbReference type="ARBA" id="ARBA00004417"/>
    </source>
</evidence>
<dbReference type="InterPro" id="IPR041701">
    <property type="entry name" value="MetN_ABC"/>
</dbReference>
<keyword evidence="9 14" id="KW-0067">ATP-binding</keyword>
<dbReference type="FunFam" id="3.40.50.300:FF:000056">
    <property type="entry name" value="Cell division ATP-binding protein FtsE"/>
    <property type="match status" value="1"/>
</dbReference>
<evidence type="ECO:0000256" key="8">
    <source>
        <dbReference type="ARBA" id="ARBA00022741"/>
    </source>
</evidence>
<dbReference type="InterPro" id="IPR050086">
    <property type="entry name" value="MetN_ABC_transporter-like"/>
</dbReference>
<proteinExistence type="inferred from homology"/>
<evidence type="ECO:0000256" key="9">
    <source>
        <dbReference type="ARBA" id="ARBA00022840"/>
    </source>
</evidence>
<evidence type="ECO:0000256" key="12">
    <source>
        <dbReference type="ARBA" id="ARBA00023136"/>
    </source>
</evidence>
<dbReference type="FunFam" id="3.30.70.260:FF:000038">
    <property type="entry name" value="Methionine import ATP-binding protein MetN"/>
    <property type="match status" value="1"/>
</dbReference>
<dbReference type="PROSITE" id="PS00211">
    <property type="entry name" value="ABC_TRANSPORTER_1"/>
    <property type="match status" value="1"/>
</dbReference>
<evidence type="ECO:0000256" key="1">
    <source>
        <dbReference type="ARBA" id="ARBA00002579"/>
    </source>
</evidence>
<keyword evidence="12" id="KW-0472">Membrane</keyword>
<protein>
    <recommendedName>
        <fullName evidence="4">Cell division ATP-binding protein FtsE</fullName>
    </recommendedName>
</protein>
<keyword evidence="5" id="KW-0813">Transport</keyword>
<evidence type="ECO:0000256" key="10">
    <source>
        <dbReference type="ARBA" id="ARBA00022967"/>
    </source>
</evidence>
<dbReference type="InterPro" id="IPR045865">
    <property type="entry name" value="ACT-like_dom_sf"/>
</dbReference>
<evidence type="ECO:0000256" key="5">
    <source>
        <dbReference type="ARBA" id="ARBA00022448"/>
    </source>
</evidence>
<comment type="similarity">
    <text evidence="3">Belongs to the ABC transporter superfamily.</text>
</comment>
<dbReference type="InterPro" id="IPR003593">
    <property type="entry name" value="AAA+_ATPase"/>
</dbReference>
<comment type="caution">
    <text evidence="14">The sequence shown here is derived from an EMBL/GenBank/DDBJ whole genome shotgun (WGS) entry which is preliminary data.</text>
</comment>
<dbReference type="SMART" id="SM00382">
    <property type="entry name" value="AAA"/>
    <property type="match status" value="1"/>
</dbReference>
<dbReference type="InterPro" id="IPR027417">
    <property type="entry name" value="P-loop_NTPase"/>
</dbReference>
<organism evidence="14 15">
    <name type="scientific">Pseudomonas deceptionensis</name>
    <dbReference type="NCBI Taxonomy" id="882211"/>
    <lineage>
        <taxon>Bacteria</taxon>
        <taxon>Pseudomonadati</taxon>
        <taxon>Pseudomonadota</taxon>
        <taxon>Gammaproteobacteria</taxon>
        <taxon>Pseudomonadales</taxon>
        <taxon>Pseudomonadaceae</taxon>
        <taxon>Pseudomonas</taxon>
    </lineage>
</organism>
<dbReference type="PANTHER" id="PTHR43166">
    <property type="entry name" value="AMINO ACID IMPORT ATP-BINDING PROTEIN"/>
    <property type="match status" value="1"/>
</dbReference>
<dbReference type="PANTHER" id="PTHR43166:SF30">
    <property type="entry name" value="METHIONINE IMPORT ATP-BINDING PROTEIN METN"/>
    <property type="match status" value="1"/>
</dbReference>
<dbReference type="SMART" id="SM00930">
    <property type="entry name" value="NIL"/>
    <property type="match status" value="1"/>
</dbReference>
<dbReference type="GO" id="GO:0005524">
    <property type="term" value="F:ATP binding"/>
    <property type="evidence" value="ECO:0007669"/>
    <property type="project" value="UniProtKB-KW"/>
</dbReference>
<dbReference type="PROSITE" id="PS50893">
    <property type="entry name" value="ABC_TRANSPORTER_2"/>
    <property type="match status" value="1"/>
</dbReference>
<dbReference type="Gene3D" id="3.30.70.260">
    <property type="match status" value="1"/>
</dbReference>
<evidence type="ECO:0000256" key="11">
    <source>
        <dbReference type="ARBA" id="ARBA00022970"/>
    </source>
</evidence>
<keyword evidence="15" id="KW-1185">Reference proteome</keyword>
<dbReference type="InterPro" id="IPR017871">
    <property type="entry name" value="ABC_transporter-like_CS"/>
</dbReference>
<evidence type="ECO:0000313" key="14">
    <source>
        <dbReference type="EMBL" id="SEE49879.1"/>
    </source>
</evidence>
<evidence type="ECO:0000313" key="15">
    <source>
        <dbReference type="Proteomes" id="UP000183613"/>
    </source>
</evidence>
<dbReference type="EMBL" id="FNUD01000002">
    <property type="protein sequence ID" value="SEE49879.1"/>
    <property type="molecule type" value="Genomic_DNA"/>
</dbReference>
<evidence type="ECO:0000256" key="4">
    <source>
        <dbReference type="ARBA" id="ARBA00020019"/>
    </source>
</evidence>
<dbReference type="Pfam" id="PF09383">
    <property type="entry name" value="NIL"/>
    <property type="match status" value="1"/>
</dbReference>
<reference evidence="14" key="1">
    <citation type="submission" date="2016-10" db="EMBL/GenBank/DDBJ databases">
        <authorList>
            <person name="Varghese N."/>
            <person name="Submissions S."/>
        </authorList>
    </citation>
    <scope>NUCLEOTIDE SEQUENCE [LARGE SCALE GENOMIC DNA]</scope>
    <source>
        <strain evidence="14">LMG 25555</strain>
    </source>
</reference>
<accession>A0A1H5JBN4</accession>